<reference evidence="2 3" key="1">
    <citation type="submission" date="2020-04" db="EMBL/GenBank/DDBJ databases">
        <title>Rhodospirillaceae bacterium KN72 isolated from deep sea.</title>
        <authorList>
            <person name="Zhang D.-C."/>
        </authorList>
    </citation>
    <scope>NUCLEOTIDE SEQUENCE [LARGE SCALE GENOMIC DNA]</scope>
    <source>
        <strain evidence="2 3">KN72</strain>
    </source>
</reference>
<gene>
    <name evidence="2" type="ORF">HH303_14060</name>
</gene>
<dbReference type="InterPro" id="IPR029058">
    <property type="entry name" value="AB_hydrolase_fold"/>
</dbReference>
<organism evidence="2 3">
    <name type="scientific">Pacificispira spongiicola</name>
    <dbReference type="NCBI Taxonomy" id="2729598"/>
    <lineage>
        <taxon>Bacteria</taxon>
        <taxon>Pseudomonadati</taxon>
        <taxon>Pseudomonadota</taxon>
        <taxon>Alphaproteobacteria</taxon>
        <taxon>Rhodospirillales</taxon>
        <taxon>Rhodospirillaceae</taxon>
        <taxon>Pacificispira</taxon>
    </lineage>
</organism>
<evidence type="ECO:0000259" key="1">
    <source>
        <dbReference type="Pfam" id="PF07859"/>
    </source>
</evidence>
<proteinExistence type="predicted"/>
<protein>
    <submittedName>
        <fullName evidence="2">Alpha/beta hydrolase fold domain-containing protein</fullName>
    </submittedName>
</protein>
<accession>A0A7Y0E346</accession>
<dbReference type="Gene3D" id="3.40.50.1820">
    <property type="entry name" value="alpha/beta hydrolase"/>
    <property type="match status" value="1"/>
</dbReference>
<dbReference type="InterPro" id="IPR013094">
    <property type="entry name" value="AB_hydrolase_3"/>
</dbReference>
<keyword evidence="2" id="KW-0378">Hydrolase</keyword>
<dbReference type="GO" id="GO:0016787">
    <property type="term" value="F:hydrolase activity"/>
    <property type="evidence" value="ECO:0007669"/>
    <property type="project" value="UniProtKB-KW"/>
</dbReference>
<dbReference type="PANTHER" id="PTHR47381:SF3">
    <property type="entry name" value="ALPHA_BETA-HYDROLASES SUPERFAMILY PROTEIN"/>
    <property type="match status" value="1"/>
</dbReference>
<feature type="domain" description="Alpha/beta hydrolase fold-3" evidence="1">
    <location>
        <begin position="226"/>
        <end position="266"/>
    </location>
</feature>
<dbReference type="Pfam" id="PF07859">
    <property type="entry name" value="Abhydrolase_3"/>
    <property type="match status" value="1"/>
</dbReference>
<comment type="caution">
    <text evidence="2">The sequence shown here is derived from an EMBL/GenBank/DDBJ whole genome shotgun (WGS) entry which is preliminary data.</text>
</comment>
<keyword evidence="3" id="KW-1185">Reference proteome</keyword>
<dbReference type="RefSeq" id="WP_169626004.1">
    <property type="nucleotide sequence ID" value="NZ_JABBNT010000004.1"/>
</dbReference>
<evidence type="ECO:0000313" key="2">
    <source>
        <dbReference type="EMBL" id="NMM45616.1"/>
    </source>
</evidence>
<dbReference type="Proteomes" id="UP000539372">
    <property type="component" value="Unassembled WGS sequence"/>
</dbReference>
<name>A0A7Y0E346_9PROT</name>
<sequence>MPSIPFSVYRSALFAKIKRALGVNDDPYPPRPDGTTLSPSQGSLAGFDACRPALSFDPAADTDPATWRARGHAKLVEITGYHTNRDAPMVTASRAAESVGTGSDDPIVKRSFYLKIRPDTDLPVHLIHHRDATGPLPVFLHLAGSTSGVHLGWGAARVPIDHQRLSIGADMARQAARRGYLAVAIEQAGYGERAERHLRKKSPNRTIDLANHLLLQGRTLMGDSASDVSSAIDWILSQDAPVSIDPSRLFLFGHSAGGTLAQYAAALDDRIQGAMASGSVGPIRESIGMRGASGGDGIVPGLLKWLDTKDLIGLIAPRRFVGLSGRQDHIYPFSGVEKVVGGASKIYRAYGVADRIHAVAADGPHRYYSAESWEAWDAFIDPRPAPLEA</sequence>
<dbReference type="SUPFAM" id="SSF53474">
    <property type="entry name" value="alpha/beta-Hydrolases"/>
    <property type="match status" value="1"/>
</dbReference>
<dbReference type="PANTHER" id="PTHR47381">
    <property type="entry name" value="ALPHA/BETA-HYDROLASES SUPERFAMILY PROTEIN"/>
    <property type="match status" value="1"/>
</dbReference>
<evidence type="ECO:0000313" key="3">
    <source>
        <dbReference type="Proteomes" id="UP000539372"/>
    </source>
</evidence>
<dbReference type="AlphaFoldDB" id="A0A7Y0E346"/>
<dbReference type="EMBL" id="JABBNT010000004">
    <property type="protein sequence ID" value="NMM45616.1"/>
    <property type="molecule type" value="Genomic_DNA"/>
</dbReference>